<sequence>MIGADPSSDSCRLLAVLTATQLITEIAGSWVRAPGRARFGRTSYDALPELAGCGEAIIRLSVVGKWLKLH</sequence>
<comment type="caution">
    <text evidence="1">The sequence shown here is derived from an EMBL/GenBank/DDBJ whole genome shotgun (WGS) entry which is preliminary data.</text>
</comment>
<dbReference type="Proteomes" id="UP001162483">
    <property type="component" value="Unassembled WGS sequence"/>
</dbReference>
<protein>
    <submittedName>
        <fullName evidence="1">Uncharacterized protein</fullName>
    </submittedName>
</protein>
<accession>A0ABN9DJH7</accession>
<keyword evidence="2" id="KW-1185">Reference proteome</keyword>
<proteinExistence type="predicted"/>
<name>A0ABN9DJH7_9NEOB</name>
<dbReference type="EMBL" id="CATNWA010014420">
    <property type="protein sequence ID" value="CAI9571641.1"/>
    <property type="molecule type" value="Genomic_DNA"/>
</dbReference>
<evidence type="ECO:0000313" key="2">
    <source>
        <dbReference type="Proteomes" id="UP001162483"/>
    </source>
</evidence>
<reference evidence="1" key="1">
    <citation type="submission" date="2023-05" db="EMBL/GenBank/DDBJ databases">
        <authorList>
            <person name="Stuckert A."/>
        </authorList>
    </citation>
    <scope>NUCLEOTIDE SEQUENCE</scope>
</reference>
<gene>
    <name evidence="1" type="ORF">SPARVUS_LOCUS7274197</name>
</gene>
<organism evidence="1 2">
    <name type="scientific">Staurois parvus</name>
    <dbReference type="NCBI Taxonomy" id="386267"/>
    <lineage>
        <taxon>Eukaryota</taxon>
        <taxon>Metazoa</taxon>
        <taxon>Chordata</taxon>
        <taxon>Craniata</taxon>
        <taxon>Vertebrata</taxon>
        <taxon>Euteleostomi</taxon>
        <taxon>Amphibia</taxon>
        <taxon>Batrachia</taxon>
        <taxon>Anura</taxon>
        <taxon>Neobatrachia</taxon>
        <taxon>Ranoidea</taxon>
        <taxon>Ranidae</taxon>
        <taxon>Staurois</taxon>
    </lineage>
</organism>
<evidence type="ECO:0000313" key="1">
    <source>
        <dbReference type="EMBL" id="CAI9571641.1"/>
    </source>
</evidence>